<evidence type="ECO:0000313" key="1">
    <source>
        <dbReference type="EMBL" id="MCL1630077.1"/>
    </source>
</evidence>
<proteinExistence type="predicted"/>
<reference evidence="1 2" key="1">
    <citation type="submission" date="2022-05" db="EMBL/GenBank/DDBJ databases">
        <title>Seasonal and diel survey of microbial diversity of the Tyrrhenian coast.</title>
        <authorList>
            <person name="Gattoni G."/>
            <person name="Corral P."/>
        </authorList>
    </citation>
    <scope>NUCLEOTIDE SEQUENCE [LARGE SCALE GENOMIC DNA]</scope>
    <source>
        <strain evidence="1 2">V10</strain>
    </source>
</reference>
<sequence>MGPRPYLVARQPSRGPKLIQFRIDRIRAAACIEESFALEPGCSLERYAARAFGAHKTEGRYGEVVWRFTPEAAEWAAGFRFHPDQLLALQDDGSLIVRCYAAG</sequence>
<dbReference type="Proteomes" id="UP001202550">
    <property type="component" value="Unassembled WGS sequence"/>
</dbReference>
<gene>
    <name evidence="1" type="ORF">M3N55_15205</name>
</gene>
<organism evidence="1 2">
    <name type="scientific">Roseinatronobacter domitianus</name>
    <dbReference type="NCBI Taxonomy" id="2940293"/>
    <lineage>
        <taxon>Bacteria</taxon>
        <taxon>Pseudomonadati</taxon>
        <taxon>Pseudomonadota</taxon>
        <taxon>Alphaproteobacteria</taxon>
        <taxon>Rhodobacterales</taxon>
        <taxon>Paracoccaceae</taxon>
        <taxon>Roseinatronobacter</taxon>
    </lineage>
</organism>
<dbReference type="RefSeq" id="WP_249060688.1">
    <property type="nucleotide sequence ID" value="NZ_JALZWP010000023.1"/>
</dbReference>
<protein>
    <submittedName>
        <fullName evidence="1">WYL domain-containing protein</fullName>
    </submittedName>
</protein>
<keyword evidence="2" id="KW-1185">Reference proteome</keyword>
<evidence type="ECO:0000313" key="2">
    <source>
        <dbReference type="Proteomes" id="UP001202550"/>
    </source>
</evidence>
<accession>A0ABT0M5D8</accession>
<comment type="caution">
    <text evidence="1">The sequence shown here is derived from an EMBL/GenBank/DDBJ whole genome shotgun (WGS) entry which is preliminary data.</text>
</comment>
<dbReference type="EMBL" id="JALZWP010000023">
    <property type="protein sequence ID" value="MCL1630077.1"/>
    <property type="molecule type" value="Genomic_DNA"/>
</dbReference>
<name>A0ABT0M5D8_9RHOB</name>